<keyword evidence="1" id="KW-0472">Membrane</keyword>
<organism evidence="3 4">
    <name type="scientific">Legionella bozemanae</name>
    <name type="common">Fluoribacter bozemanae</name>
    <dbReference type="NCBI Taxonomy" id="447"/>
    <lineage>
        <taxon>Bacteria</taxon>
        <taxon>Pseudomonadati</taxon>
        <taxon>Pseudomonadota</taxon>
        <taxon>Gammaproteobacteria</taxon>
        <taxon>Legionellales</taxon>
        <taxon>Legionellaceae</taxon>
        <taxon>Legionella</taxon>
    </lineage>
</organism>
<protein>
    <submittedName>
        <fullName evidence="3">Uncharacterized protein</fullName>
    </submittedName>
</protein>
<evidence type="ECO:0000256" key="2">
    <source>
        <dbReference type="SAM" id="SignalP"/>
    </source>
</evidence>
<keyword evidence="1" id="KW-0812">Transmembrane</keyword>
<sequence length="101" mass="11344">MSKYRSLILLLLMSALFLAPLKVPTCPKQSTTGPAALSFALTPCSVQQTMNSSCFSASYWLQDEFNLESQWIVRSFIGLLGFLLLFSKYTSPLDEIYRPPI</sequence>
<evidence type="ECO:0000313" key="4">
    <source>
        <dbReference type="Proteomes" id="UP000054695"/>
    </source>
</evidence>
<dbReference type="PATRIC" id="fig|447.4.peg.914"/>
<evidence type="ECO:0000256" key="1">
    <source>
        <dbReference type="SAM" id="Phobius"/>
    </source>
</evidence>
<feature type="transmembrane region" description="Helical" evidence="1">
    <location>
        <begin position="71"/>
        <end position="89"/>
    </location>
</feature>
<gene>
    <name evidence="3" type="ORF">Lboz_0846</name>
</gene>
<comment type="caution">
    <text evidence="3">The sequence shown here is derived from an EMBL/GenBank/DDBJ whole genome shotgun (WGS) entry which is preliminary data.</text>
</comment>
<accession>A0A0W0RWR3</accession>
<evidence type="ECO:0000313" key="3">
    <source>
        <dbReference type="EMBL" id="KTC75413.1"/>
    </source>
</evidence>
<keyword evidence="4" id="KW-1185">Reference proteome</keyword>
<dbReference type="Proteomes" id="UP000054695">
    <property type="component" value="Unassembled WGS sequence"/>
</dbReference>
<keyword evidence="2" id="KW-0732">Signal</keyword>
<dbReference type="AlphaFoldDB" id="A0A0W0RWR3"/>
<dbReference type="OrthoDB" id="5654273at2"/>
<reference evidence="3 4" key="1">
    <citation type="submission" date="2015-11" db="EMBL/GenBank/DDBJ databases">
        <title>Genomic analysis of 38 Legionella species identifies large and diverse effector repertoires.</title>
        <authorList>
            <person name="Burstein D."/>
            <person name="Amaro F."/>
            <person name="Zusman T."/>
            <person name="Lifshitz Z."/>
            <person name="Cohen O."/>
            <person name="Gilbert J.A."/>
            <person name="Pupko T."/>
            <person name="Shuman H.A."/>
            <person name="Segal G."/>
        </authorList>
    </citation>
    <scope>NUCLEOTIDE SEQUENCE [LARGE SCALE GENOMIC DNA]</scope>
    <source>
        <strain evidence="3 4">WIGA</strain>
    </source>
</reference>
<feature type="signal peptide" evidence="2">
    <location>
        <begin position="1"/>
        <end position="19"/>
    </location>
</feature>
<feature type="chain" id="PRO_5006911354" evidence="2">
    <location>
        <begin position="20"/>
        <end position="101"/>
    </location>
</feature>
<dbReference type="RefSeq" id="WP_058458540.1">
    <property type="nucleotide sequence ID" value="NZ_CAAAIY010000023.1"/>
</dbReference>
<name>A0A0W0RWR3_LEGBO</name>
<keyword evidence="1" id="KW-1133">Transmembrane helix</keyword>
<proteinExistence type="predicted"/>
<dbReference type="EMBL" id="LNXU01000010">
    <property type="protein sequence ID" value="KTC75413.1"/>
    <property type="molecule type" value="Genomic_DNA"/>
</dbReference>